<organism evidence="2 3">
    <name type="scientific">Dactylosporangium cerinum</name>
    <dbReference type="NCBI Taxonomy" id="1434730"/>
    <lineage>
        <taxon>Bacteria</taxon>
        <taxon>Bacillati</taxon>
        <taxon>Actinomycetota</taxon>
        <taxon>Actinomycetes</taxon>
        <taxon>Micromonosporales</taxon>
        <taxon>Micromonosporaceae</taxon>
        <taxon>Dactylosporangium</taxon>
    </lineage>
</organism>
<evidence type="ECO:0000256" key="1">
    <source>
        <dbReference type="SAM" id="MobiDB-lite"/>
    </source>
</evidence>
<gene>
    <name evidence="2" type="ORF">ACFPIJ_45670</name>
</gene>
<dbReference type="RefSeq" id="WP_380125639.1">
    <property type="nucleotide sequence ID" value="NZ_JBHSIU010000068.1"/>
</dbReference>
<protein>
    <submittedName>
        <fullName evidence="2">Uncharacterized protein</fullName>
    </submittedName>
</protein>
<comment type="caution">
    <text evidence="2">The sequence shown here is derived from an EMBL/GenBank/DDBJ whole genome shotgun (WGS) entry which is preliminary data.</text>
</comment>
<reference evidence="3" key="1">
    <citation type="journal article" date="2019" name="Int. J. Syst. Evol. Microbiol.">
        <title>The Global Catalogue of Microorganisms (GCM) 10K type strain sequencing project: providing services to taxonomists for standard genome sequencing and annotation.</title>
        <authorList>
            <consortium name="The Broad Institute Genomics Platform"/>
            <consortium name="The Broad Institute Genome Sequencing Center for Infectious Disease"/>
            <person name="Wu L."/>
            <person name="Ma J."/>
        </authorList>
    </citation>
    <scope>NUCLEOTIDE SEQUENCE [LARGE SCALE GENOMIC DNA]</scope>
    <source>
        <strain evidence="3">CGMCC 4.7152</strain>
    </source>
</reference>
<keyword evidence="3" id="KW-1185">Reference proteome</keyword>
<evidence type="ECO:0000313" key="3">
    <source>
        <dbReference type="Proteomes" id="UP001595912"/>
    </source>
</evidence>
<feature type="region of interest" description="Disordered" evidence="1">
    <location>
        <begin position="1"/>
        <end position="20"/>
    </location>
</feature>
<dbReference type="Proteomes" id="UP001595912">
    <property type="component" value="Unassembled WGS sequence"/>
</dbReference>
<accession>A0ABV9WC53</accession>
<sequence length="124" mass="13350">MCTSVDVGKRRQELQTGKAKGLTELKDGTAENGGGWIYESRPLNLSGPGEYDVVFGPLDAEFDYPKSPTGVSLGWPPDFQGKVTPVPGHGPAVFAENGTRWLRVPLTFSDVGINGCRNLVVFIL</sequence>
<name>A0ABV9WC53_9ACTN</name>
<proteinExistence type="predicted"/>
<dbReference type="EMBL" id="JBHSIU010000068">
    <property type="protein sequence ID" value="MFC5005110.1"/>
    <property type="molecule type" value="Genomic_DNA"/>
</dbReference>
<evidence type="ECO:0000313" key="2">
    <source>
        <dbReference type="EMBL" id="MFC5005110.1"/>
    </source>
</evidence>